<evidence type="ECO:0000313" key="4">
    <source>
        <dbReference type="Proteomes" id="UP000431744"/>
    </source>
</evidence>
<dbReference type="CDD" id="cd16345">
    <property type="entry name" value="LMWP_ArsC"/>
    <property type="match status" value="1"/>
</dbReference>
<dbReference type="Gene3D" id="3.40.50.2300">
    <property type="match status" value="1"/>
</dbReference>
<proteinExistence type="predicted"/>
<dbReference type="AlphaFoldDB" id="A0A6H9WHB5"/>
<keyword evidence="1" id="KW-0059">Arsenical resistance</keyword>
<dbReference type="SMART" id="SM00418">
    <property type="entry name" value="HTH_ARSR"/>
    <property type="match status" value="1"/>
</dbReference>
<dbReference type="PRINTS" id="PR00778">
    <property type="entry name" value="HTHARSR"/>
</dbReference>
<reference evidence="3 4" key="1">
    <citation type="submission" date="2019-09" db="EMBL/GenBank/DDBJ databases">
        <title>Phylogeny of genus Pseudoclavibacter and closely related genus.</title>
        <authorList>
            <person name="Li Y."/>
        </authorList>
    </citation>
    <scope>NUCLEOTIDE SEQUENCE [LARGE SCALE GENOMIC DNA]</scope>
    <source>
        <strain evidence="3 4">EGI 60007</strain>
    </source>
</reference>
<dbReference type="NCBIfam" id="NF033788">
    <property type="entry name" value="HTH_metalloreg"/>
    <property type="match status" value="1"/>
</dbReference>
<dbReference type="Proteomes" id="UP000431744">
    <property type="component" value="Unassembled WGS sequence"/>
</dbReference>
<dbReference type="InterPro" id="IPR036390">
    <property type="entry name" value="WH_DNA-bd_sf"/>
</dbReference>
<dbReference type="InterPro" id="IPR023485">
    <property type="entry name" value="Ptyr_pPase"/>
</dbReference>
<dbReference type="OrthoDB" id="9799372at2"/>
<evidence type="ECO:0000259" key="2">
    <source>
        <dbReference type="PROSITE" id="PS50987"/>
    </source>
</evidence>
<dbReference type="SUPFAM" id="SSF52788">
    <property type="entry name" value="Phosphotyrosine protein phosphatases I"/>
    <property type="match status" value="1"/>
</dbReference>
<dbReference type="Gene3D" id="1.10.10.10">
    <property type="entry name" value="Winged helix-like DNA-binding domain superfamily/Winged helix DNA-binding domain"/>
    <property type="match status" value="1"/>
</dbReference>
<sequence>MAHVAPFAVLADSTRSRIARLLLDAPGGRASVTALADALGLRQPTVSHHLARLREAGLVLPEKEGRRVWYSLVADERDRIAGLVAATTAQAGTGAAAGNVARGTVPFDRDRAVERLCERFRGVHSRETVAALLDESLQLLERRAGDGAGGPLGPRAVVFAASRLESIARTSGASAARTGMGTPGRASVSMLFVCVRNAGRSQLAAGIMRQLAGDRVIVQSAGSEPAPELSAGVVRALAEIGVPVGDEFPKPLTDEAVRAADVIVTMGCGDACPVYPGRRYLDWDLPDPHELPLEDVRGIRDEVEARVRALLFEVMGGVDAGGAAGAGVAGAEEPAS</sequence>
<dbReference type="PANTHER" id="PTHR43428">
    <property type="entry name" value="ARSENATE REDUCTASE"/>
    <property type="match status" value="1"/>
</dbReference>
<dbReference type="Gene3D" id="1.10.8.1060">
    <property type="entry name" value="Corynebacterium glutamicum thioredoxin-dependent arsenate reductase, N-terminal domain"/>
    <property type="match status" value="1"/>
</dbReference>
<evidence type="ECO:0000313" key="3">
    <source>
        <dbReference type="EMBL" id="KAB1650349.1"/>
    </source>
</evidence>
<dbReference type="SUPFAM" id="SSF46785">
    <property type="entry name" value="Winged helix' DNA-binding domain"/>
    <property type="match status" value="1"/>
</dbReference>
<dbReference type="CDD" id="cd00090">
    <property type="entry name" value="HTH_ARSR"/>
    <property type="match status" value="1"/>
</dbReference>
<name>A0A6H9WHB5_9MICO</name>
<dbReference type="Pfam" id="PF12840">
    <property type="entry name" value="HTH_20"/>
    <property type="match status" value="1"/>
</dbReference>
<evidence type="ECO:0000256" key="1">
    <source>
        <dbReference type="ARBA" id="ARBA00022849"/>
    </source>
</evidence>
<dbReference type="Pfam" id="PF01451">
    <property type="entry name" value="LMWPc"/>
    <property type="match status" value="1"/>
</dbReference>
<gene>
    <name evidence="3" type="ORF">F8O04_09255</name>
</gene>
<dbReference type="InterPro" id="IPR036388">
    <property type="entry name" value="WH-like_DNA-bd_sf"/>
</dbReference>
<accession>A0A6H9WHB5</accession>
<organism evidence="3 4">
    <name type="scientific">Pseudoclavibacter endophyticus</name>
    <dbReference type="NCBI Taxonomy" id="1778590"/>
    <lineage>
        <taxon>Bacteria</taxon>
        <taxon>Bacillati</taxon>
        <taxon>Actinomycetota</taxon>
        <taxon>Actinomycetes</taxon>
        <taxon>Micrococcales</taxon>
        <taxon>Microbacteriaceae</taxon>
        <taxon>Pseudoclavibacter</taxon>
    </lineage>
</organism>
<dbReference type="GO" id="GO:0046685">
    <property type="term" value="P:response to arsenic-containing substance"/>
    <property type="evidence" value="ECO:0007669"/>
    <property type="project" value="UniProtKB-KW"/>
</dbReference>
<feature type="domain" description="HTH arsR-type" evidence="2">
    <location>
        <begin position="1"/>
        <end position="92"/>
    </location>
</feature>
<dbReference type="InterPro" id="IPR036196">
    <property type="entry name" value="Ptyr_pPase_sf"/>
</dbReference>
<dbReference type="SMART" id="SM00226">
    <property type="entry name" value="LMWPc"/>
    <property type="match status" value="1"/>
</dbReference>
<dbReference type="PROSITE" id="PS50987">
    <property type="entry name" value="HTH_ARSR_2"/>
    <property type="match status" value="1"/>
</dbReference>
<dbReference type="GO" id="GO:0003700">
    <property type="term" value="F:DNA-binding transcription factor activity"/>
    <property type="evidence" value="ECO:0007669"/>
    <property type="project" value="InterPro"/>
</dbReference>
<keyword evidence="4" id="KW-1185">Reference proteome</keyword>
<protein>
    <submittedName>
        <fullName evidence="3">Metalloregulator ArsR/SmtB family transcription factor</fullName>
    </submittedName>
</protein>
<dbReference type="PANTHER" id="PTHR43428:SF1">
    <property type="entry name" value="ARSENATE REDUCTASE"/>
    <property type="match status" value="1"/>
</dbReference>
<dbReference type="InterPro" id="IPR001845">
    <property type="entry name" value="HTH_ArsR_DNA-bd_dom"/>
</dbReference>
<dbReference type="RefSeq" id="WP_158028934.1">
    <property type="nucleotide sequence ID" value="NZ_BMHG01000001.1"/>
</dbReference>
<dbReference type="EMBL" id="WBJY01000001">
    <property type="protein sequence ID" value="KAB1650349.1"/>
    <property type="molecule type" value="Genomic_DNA"/>
</dbReference>
<comment type="caution">
    <text evidence="3">The sequence shown here is derived from an EMBL/GenBank/DDBJ whole genome shotgun (WGS) entry which is preliminary data.</text>
</comment>
<dbReference type="InterPro" id="IPR011991">
    <property type="entry name" value="ArsR-like_HTH"/>
</dbReference>